<comment type="caution">
    <text evidence="2">The sequence shown here is derived from an EMBL/GenBank/DDBJ whole genome shotgun (WGS) entry which is preliminary data.</text>
</comment>
<organism evidence="2 3">
    <name type="scientific">Araneus ventricosus</name>
    <name type="common">Orbweaver spider</name>
    <name type="synonym">Epeira ventricosa</name>
    <dbReference type="NCBI Taxonomy" id="182803"/>
    <lineage>
        <taxon>Eukaryota</taxon>
        <taxon>Metazoa</taxon>
        <taxon>Ecdysozoa</taxon>
        <taxon>Arthropoda</taxon>
        <taxon>Chelicerata</taxon>
        <taxon>Arachnida</taxon>
        <taxon>Araneae</taxon>
        <taxon>Araneomorphae</taxon>
        <taxon>Entelegynae</taxon>
        <taxon>Araneoidea</taxon>
        <taxon>Araneidae</taxon>
        <taxon>Araneus</taxon>
    </lineage>
</organism>
<dbReference type="EMBL" id="BGPR01034088">
    <property type="protein sequence ID" value="GBO08287.1"/>
    <property type="molecule type" value="Genomic_DNA"/>
</dbReference>
<accession>A0A4Y2U9R4</accession>
<keyword evidence="3" id="KW-1185">Reference proteome</keyword>
<dbReference type="EMBL" id="BGPR01034087">
    <property type="protein sequence ID" value="GBO08286.1"/>
    <property type="molecule type" value="Genomic_DNA"/>
</dbReference>
<protein>
    <submittedName>
        <fullName evidence="2">Uncharacterized protein</fullName>
    </submittedName>
</protein>
<sequence length="52" mass="5678">STDPIPKYSDIAILQRKWNDGAALLIAVNDNGDISFQSLNSISLPLLTPHED</sequence>
<evidence type="ECO:0000313" key="3">
    <source>
        <dbReference type="Proteomes" id="UP000499080"/>
    </source>
</evidence>
<proteinExistence type="predicted"/>
<feature type="non-terminal residue" evidence="2">
    <location>
        <position position="1"/>
    </location>
</feature>
<gene>
    <name evidence="1" type="ORF">AVEN_162325_1</name>
    <name evidence="2" type="ORF">AVEN_163603_1</name>
</gene>
<dbReference type="Proteomes" id="UP000499080">
    <property type="component" value="Unassembled WGS sequence"/>
</dbReference>
<dbReference type="AlphaFoldDB" id="A0A4Y2U9R4"/>
<evidence type="ECO:0000313" key="1">
    <source>
        <dbReference type="EMBL" id="GBO08286.1"/>
    </source>
</evidence>
<reference evidence="2 3" key="1">
    <citation type="journal article" date="2019" name="Sci. Rep.">
        <title>Orb-weaving spider Araneus ventricosus genome elucidates the spidroin gene catalogue.</title>
        <authorList>
            <person name="Kono N."/>
            <person name="Nakamura H."/>
            <person name="Ohtoshi R."/>
            <person name="Moran D.A.P."/>
            <person name="Shinohara A."/>
            <person name="Yoshida Y."/>
            <person name="Fujiwara M."/>
            <person name="Mori M."/>
            <person name="Tomita M."/>
            <person name="Arakawa K."/>
        </authorList>
    </citation>
    <scope>NUCLEOTIDE SEQUENCE [LARGE SCALE GENOMIC DNA]</scope>
</reference>
<evidence type="ECO:0000313" key="2">
    <source>
        <dbReference type="EMBL" id="GBO08287.1"/>
    </source>
</evidence>
<name>A0A4Y2U9R4_ARAVE</name>